<keyword evidence="6 8" id="KW-0472">Membrane</keyword>
<dbReference type="Pfam" id="PF00990">
    <property type="entry name" value="GGDEF"/>
    <property type="match status" value="1"/>
</dbReference>
<dbReference type="InterPro" id="IPR029787">
    <property type="entry name" value="Nucleotide_cyclase"/>
</dbReference>
<evidence type="ECO:0000256" key="8">
    <source>
        <dbReference type="SAM" id="Phobius"/>
    </source>
</evidence>
<dbReference type="GO" id="GO:0052621">
    <property type="term" value="F:diguanylate cyclase activity"/>
    <property type="evidence" value="ECO:0007669"/>
    <property type="project" value="UniProtKB-EC"/>
</dbReference>
<protein>
    <recommendedName>
        <fullName evidence="2">diguanylate cyclase</fullName>
        <ecNumber evidence="2">2.7.7.65</ecNumber>
    </recommendedName>
</protein>
<evidence type="ECO:0000256" key="3">
    <source>
        <dbReference type="ARBA" id="ARBA00022475"/>
    </source>
</evidence>
<gene>
    <name evidence="10" type="ORF">E2553_42595</name>
</gene>
<proteinExistence type="predicted"/>
<evidence type="ECO:0000256" key="7">
    <source>
        <dbReference type="ARBA" id="ARBA00034247"/>
    </source>
</evidence>
<dbReference type="SMART" id="SM00267">
    <property type="entry name" value="GGDEF"/>
    <property type="match status" value="1"/>
</dbReference>
<dbReference type="CDD" id="cd12914">
    <property type="entry name" value="PDC1_DGC_like"/>
    <property type="match status" value="1"/>
</dbReference>
<name>A0A4Y8MG59_9BURK</name>
<evidence type="ECO:0000256" key="1">
    <source>
        <dbReference type="ARBA" id="ARBA00004651"/>
    </source>
</evidence>
<feature type="transmembrane region" description="Helical" evidence="8">
    <location>
        <begin position="294"/>
        <end position="315"/>
    </location>
</feature>
<dbReference type="Pfam" id="PF02743">
    <property type="entry name" value="dCache_1"/>
    <property type="match status" value="1"/>
</dbReference>
<evidence type="ECO:0000256" key="6">
    <source>
        <dbReference type="ARBA" id="ARBA00023136"/>
    </source>
</evidence>
<keyword evidence="5 8" id="KW-1133">Transmembrane helix</keyword>
<keyword evidence="3" id="KW-1003">Cell membrane</keyword>
<evidence type="ECO:0000313" key="10">
    <source>
        <dbReference type="EMBL" id="TFE36446.1"/>
    </source>
</evidence>
<dbReference type="NCBIfam" id="TIGR00254">
    <property type="entry name" value="GGDEF"/>
    <property type="match status" value="1"/>
</dbReference>
<keyword evidence="4 8" id="KW-0812">Transmembrane</keyword>
<dbReference type="CDD" id="cd01949">
    <property type="entry name" value="GGDEF"/>
    <property type="match status" value="1"/>
</dbReference>
<comment type="catalytic activity">
    <reaction evidence="7">
        <text>2 GTP = 3',3'-c-di-GMP + 2 diphosphate</text>
        <dbReference type="Rhea" id="RHEA:24898"/>
        <dbReference type="ChEBI" id="CHEBI:33019"/>
        <dbReference type="ChEBI" id="CHEBI:37565"/>
        <dbReference type="ChEBI" id="CHEBI:58805"/>
        <dbReference type="EC" id="2.7.7.65"/>
    </reaction>
</comment>
<evidence type="ECO:0000256" key="5">
    <source>
        <dbReference type="ARBA" id="ARBA00022989"/>
    </source>
</evidence>
<dbReference type="FunFam" id="3.30.70.270:FF:000001">
    <property type="entry name" value="Diguanylate cyclase domain protein"/>
    <property type="match status" value="1"/>
</dbReference>
<dbReference type="PANTHER" id="PTHR45138">
    <property type="entry name" value="REGULATORY COMPONENTS OF SENSORY TRANSDUCTION SYSTEM"/>
    <property type="match status" value="1"/>
</dbReference>
<dbReference type="InterPro" id="IPR033479">
    <property type="entry name" value="dCache_1"/>
</dbReference>
<evidence type="ECO:0000313" key="11">
    <source>
        <dbReference type="Proteomes" id="UP000297385"/>
    </source>
</evidence>
<comment type="caution">
    <text evidence="10">The sequence shown here is derived from an EMBL/GenBank/DDBJ whole genome shotgun (WGS) entry which is preliminary data.</text>
</comment>
<dbReference type="EMBL" id="SNVI01000008">
    <property type="protein sequence ID" value="TFE36446.1"/>
    <property type="molecule type" value="Genomic_DNA"/>
</dbReference>
<evidence type="ECO:0000259" key="9">
    <source>
        <dbReference type="PROSITE" id="PS50887"/>
    </source>
</evidence>
<comment type="subcellular location">
    <subcellularLocation>
        <location evidence="1">Cell membrane</location>
        <topology evidence="1">Multi-pass membrane protein</topology>
    </subcellularLocation>
</comment>
<dbReference type="Gene3D" id="3.30.70.270">
    <property type="match status" value="1"/>
</dbReference>
<dbReference type="GO" id="GO:0043709">
    <property type="term" value="P:cell adhesion involved in single-species biofilm formation"/>
    <property type="evidence" value="ECO:0007669"/>
    <property type="project" value="TreeGrafter"/>
</dbReference>
<dbReference type="SUPFAM" id="SSF55073">
    <property type="entry name" value="Nucleotide cyclase"/>
    <property type="match status" value="1"/>
</dbReference>
<accession>A0A4Y8MG59</accession>
<dbReference type="PROSITE" id="PS50887">
    <property type="entry name" value="GGDEF"/>
    <property type="match status" value="1"/>
</dbReference>
<dbReference type="InterPro" id="IPR043128">
    <property type="entry name" value="Rev_trsase/Diguanyl_cyclase"/>
</dbReference>
<dbReference type="EC" id="2.7.7.65" evidence="2"/>
<organism evidence="10 11">
    <name type="scientific">Paraburkholderia dipogonis</name>
    <dbReference type="NCBI Taxonomy" id="1211383"/>
    <lineage>
        <taxon>Bacteria</taxon>
        <taxon>Pseudomonadati</taxon>
        <taxon>Pseudomonadota</taxon>
        <taxon>Betaproteobacteria</taxon>
        <taxon>Burkholderiales</taxon>
        <taxon>Burkholderiaceae</taxon>
        <taxon>Paraburkholderia</taxon>
    </lineage>
</organism>
<evidence type="ECO:0000256" key="2">
    <source>
        <dbReference type="ARBA" id="ARBA00012528"/>
    </source>
</evidence>
<dbReference type="InterPro" id="IPR000160">
    <property type="entry name" value="GGDEF_dom"/>
</dbReference>
<dbReference type="CDD" id="cd12915">
    <property type="entry name" value="PDC2_DGC_like"/>
    <property type="match status" value="1"/>
</dbReference>
<feature type="domain" description="GGDEF" evidence="9">
    <location>
        <begin position="363"/>
        <end position="499"/>
    </location>
</feature>
<dbReference type="Gene3D" id="3.30.450.20">
    <property type="entry name" value="PAS domain"/>
    <property type="match status" value="2"/>
</dbReference>
<reference evidence="10 11" key="1">
    <citation type="submission" date="2019-03" db="EMBL/GenBank/DDBJ databases">
        <title>Complete Genome Sequence of Paraburkholderia dipogonis ICMP 19430T, a Nitrogen-fixing Symbiont of the South African Invasive Legume Dipogon lignosus in New Zealand.</title>
        <authorList>
            <person name="De Meyer S.E."/>
        </authorList>
    </citation>
    <scope>NUCLEOTIDE SEQUENCE [LARGE SCALE GENOMIC DNA]</scope>
    <source>
        <strain evidence="10 11">ICMP 19430</strain>
    </source>
</reference>
<dbReference type="GO" id="GO:1902201">
    <property type="term" value="P:negative regulation of bacterial-type flagellum-dependent cell motility"/>
    <property type="evidence" value="ECO:0007669"/>
    <property type="project" value="TreeGrafter"/>
</dbReference>
<dbReference type="PANTHER" id="PTHR45138:SF9">
    <property type="entry name" value="DIGUANYLATE CYCLASE DGCM-RELATED"/>
    <property type="match status" value="1"/>
</dbReference>
<dbReference type="GO" id="GO:0005886">
    <property type="term" value="C:plasma membrane"/>
    <property type="evidence" value="ECO:0007669"/>
    <property type="project" value="UniProtKB-SubCell"/>
</dbReference>
<evidence type="ECO:0000256" key="4">
    <source>
        <dbReference type="ARBA" id="ARBA00022692"/>
    </source>
</evidence>
<dbReference type="InterPro" id="IPR050469">
    <property type="entry name" value="Diguanylate_Cyclase"/>
</dbReference>
<dbReference type="AlphaFoldDB" id="A0A4Y8MG59"/>
<dbReference type="Proteomes" id="UP000297385">
    <property type="component" value="Unassembled WGS sequence"/>
</dbReference>
<feature type="transmembrane region" description="Helical" evidence="8">
    <location>
        <begin position="20"/>
        <end position="40"/>
    </location>
</feature>
<sequence>MPSMPTNKSLPGWFMGPRAVFYGGVLIALVMVSLCAISLFQSRQDALERARETSRNVALIAERDIERNFELYALSLQAVVEGLVTPKVMALPPDLRRQLLFDRAATAKNLGSMLVLDASGNVIIDAGNDKPRTGNFADRDYFKAQRDSSNTGLYISAPFFSRLRNGSPSIALSRRVSHPDGTFAGIVLMAIDLEYFHDLFGGLSLGPHGAISLIAANGLMIMRQPYDPKVVGRDISRASTFRQFKAASEGSFSDTASIDGVRRLYYFKNFPHLPLIIMVAEAEPDIYAAWHRRALMMGSLMGAFALGFVALSFVLGTQLQRRLRAESELQLLARTDSLTGLHNRRTLGEILDHEWRRAQRMRSVFSLLFVDIDRFKAYNDTYGHQAGDDALAAVARCIGENIRRPADTAARYGGEEFIVVLPDTSESGASLIAEKIRAAISGLAIEHAGSEYGRVTASIGSASWTPNQDTDVTTVIKAADEALYNAKASGRNKVASCHEQKITPRDPALPARE</sequence>